<accession>A0A9D4NFV2</accession>
<proteinExistence type="predicted"/>
<name>A0A9D4NFV2_DREPO</name>
<evidence type="ECO:0000313" key="2">
    <source>
        <dbReference type="Proteomes" id="UP000828390"/>
    </source>
</evidence>
<evidence type="ECO:0000313" key="1">
    <source>
        <dbReference type="EMBL" id="KAH3892974.1"/>
    </source>
</evidence>
<reference evidence="1" key="2">
    <citation type="submission" date="2020-11" db="EMBL/GenBank/DDBJ databases">
        <authorList>
            <person name="McCartney M.A."/>
            <person name="Auch B."/>
            <person name="Kono T."/>
            <person name="Mallez S."/>
            <person name="Becker A."/>
            <person name="Gohl D.M."/>
            <person name="Silverstein K.A.T."/>
            <person name="Koren S."/>
            <person name="Bechman K.B."/>
            <person name="Herman A."/>
            <person name="Abrahante J.E."/>
            <person name="Garbe J."/>
        </authorList>
    </citation>
    <scope>NUCLEOTIDE SEQUENCE</scope>
    <source>
        <strain evidence="1">Duluth1</strain>
        <tissue evidence="1">Whole animal</tissue>
    </source>
</reference>
<dbReference type="AlphaFoldDB" id="A0A9D4NFV2"/>
<gene>
    <name evidence="1" type="ORF">DPMN_017111</name>
</gene>
<comment type="caution">
    <text evidence="1">The sequence shown here is derived from an EMBL/GenBank/DDBJ whole genome shotgun (WGS) entry which is preliminary data.</text>
</comment>
<keyword evidence="2" id="KW-1185">Reference proteome</keyword>
<organism evidence="1 2">
    <name type="scientific">Dreissena polymorpha</name>
    <name type="common">Zebra mussel</name>
    <name type="synonym">Mytilus polymorpha</name>
    <dbReference type="NCBI Taxonomy" id="45954"/>
    <lineage>
        <taxon>Eukaryota</taxon>
        <taxon>Metazoa</taxon>
        <taxon>Spiralia</taxon>
        <taxon>Lophotrochozoa</taxon>
        <taxon>Mollusca</taxon>
        <taxon>Bivalvia</taxon>
        <taxon>Autobranchia</taxon>
        <taxon>Heteroconchia</taxon>
        <taxon>Euheterodonta</taxon>
        <taxon>Imparidentia</taxon>
        <taxon>Neoheterodontei</taxon>
        <taxon>Myida</taxon>
        <taxon>Dreissenoidea</taxon>
        <taxon>Dreissenidae</taxon>
        <taxon>Dreissena</taxon>
    </lineage>
</organism>
<protein>
    <submittedName>
        <fullName evidence="1">Uncharacterized protein</fullName>
    </submittedName>
</protein>
<dbReference type="EMBL" id="JAIWYP010000001">
    <property type="protein sequence ID" value="KAH3892974.1"/>
    <property type="molecule type" value="Genomic_DNA"/>
</dbReference>
<dbReference type="Proteomes" id="UP000828390">
    <property type="component" value="Unassembled WGS sequence"/>
</dbReference>
<reference evidence="1" key="1">
    <citation type="journal article" date="2019" name="bioRxiv">
        <title>The Genome of the Zebra Mussel, Dreissena polymorpha: A Resource for Invasive Species Research.</title>
        <authorList>
            <person name="McCartney M.A."/>
            <person name="Auch B."/>
            <person name="Kono T."/>
            <person name="Mallez S."/>
            <person name="Zhang Y."/>
            <person name="Obille A."/>
            <person name="Becker A."/>
            <person name="Abrahante J.E."/>
            <person name="Garbe J."/>
            <person name="Badalamenti J.P."/>
            <person name="Herman A."/>
            <person name="Mangelson H."/>
            <person name="Liachko I."/>
            <person name="Sullivan S."/>
            <person name="Sone E.D."/>
            <person name="Koren S."/>
            <person name="Silverstein K.A.T."/>
            <person name="Beckman K.B."/>
            <person name="Gohl D.M."/>
        </authorList>
    </citation>
    <scope>NUCLEOTIDE SEQUENCE</scope>
    <source>
        <strain evidence="1">Duluth1</strain>
        <tissue evidence="1">Whole animal</tissue>
    </source>
</reference>
<sequence length="79" mass="8633">MDVSEVDSVLDLLGEQDEDQNPSEFYSCIKDFHFNIFTPPESTKPRLCMAPLPTLGPLGQTCGVGILVGLCRAISSFKL</sequence>